<feature type="domain" description="SWIM-type" evidence="3">
    <location>
        <begin position="46"/>
        <end position="81"/>
    </location>
</feature>
<keyword evidence="1" id="KW-0863">Zinc-finger</keyword>
<accession>A0A7D5P3W6</accession>
<sequence length="168" mass="18364">MHPLNQLEFSSGVAKRAQYEAFEFTLSHGGVQVRNGSHEHPSEHEYLVRSDDGVPVSCTCPADEHDDGACKHRVAVAIRRPLIDAIADRATGKTVAPDGGRIETATDSNNEERTADEACSGCLDDFPCWECVQPGTSHFRSEEPTQHQERLISQRSGNRAVVGLRPTA</sequence>
<keyword evidence="1" id="KW-0862">Zinc</keyword>
<dbReference type="GeneID" id="56077428"/>
<dbReference type="AlphaFoldDB" id="A0A7D5P3W6"/>
<reference evidence="4 5" key="1">
    <citation type="submission" date="2020-07" db="EMBL/GenBank/DDBJ databases">
        <title>Halosimplex pelagicum sp. nov. and Halosimplex rubrum sp. nov., isolated from salted brown alga Laminaria, and emended description of the genus Halosimplex.</title>
        <authorList>
            <person name="Cui H."/>
        </authorList>
    </citation>
    <scope>NUCLEOTIDE SEQUENCE [LARGE SCALE GENOMIC DNA]</scope>
    <source>
        <strain evidence="4 5">R27</strain>
    </source>
</reference>
<evidence type="ECO:0000256" key="1">
    <source>
        <dbReference type="PROSITE-ProRule" id="PRU00325"/>
    </source>
</evidence>
<dbReference type="PROSITE" id="PS50966">
    <property type="entry name" value="ZF_SWIM"/>
    <property type="match status" value="1"/>
</dbReference>
<protein>
    <submittedName>
        <fullName evidence="4">SWIM zinc finger family protein</fullName>
    </submittedName>
</protein>
<dbReference type="KEGG" id="hrr:HZS55_06155"/>
<evidence type="ECO:0000256" key="2">
    <source>
        <dbReference type="SAM" id="MobiDB-lite"/>
    </source>
</evidence>
<evidence type="ECO:0000313" key="5">
    <source>
        <dbReference type="Proteomes" id="UP000509667"/>
    </source>
</evidence>
<organism evidence="4 5">
    <name type="scientific">Halosimplex rubrum</name>
    <dbReference type="NCBI Taxonomy" id="869889"/>
    <lineage>
        <taxon>Archaea</taxon>
        <taxon>Methanobacteriati</taxon>
        <taxon>Methanobacteriota</taxon>
        <taxon>Stenosarchaea group</taxon>
        <taxon>Halobacteria</taxon>
        <taxon>Halobacteriales</taxon>
        <taxon>Haloarculaceae</taxon>
        <taxon>Halosimplex</taxon>
    </lineage>
</organism>
<dbReference type="GO" id="GO:0008270">
    <property type="term" value="F:zinc ion binding"/>
    <property type="evidence" value="ECO:0007669"/>
    <property type="project" value="UniProtKB-KW"/>
</dbReference>
<keyword evidence="1" id="KW-0479">Metal-binding</keyword>
<evidence type="ECO:0000313" key="4">
    <source>
        <dbReference type="EMBL" id="QLH76905.1"/>
    </source>
</evidence>
<dbReference type="RefSeq" id="WP_179910839.1">
    <property type="nucleotide sequence ID" value="NZ_CP058910.1"/>
</dbReference>
<dbReference type="OrthoDB" id="189856at2157"/>
<dbReference type="Pfam" id="PF04434">
    <property type="entry name" value="SWIM"/>
    <property type="match status" value="1"/>
</dbReference>
<keyword evidence="5" id="KW-1185">Reference proteome</keyword>
<feature type="compositionally biased region" description="Basic and acidic residues" evidence="2">
    <location>
        <begin position="139"/>
        <end position="152"/>
    </location>
</feature>
<dbReference type="EMBL" id="CP058910">
    <property type="protein sequence ID" value="QLH76905.1"/>
    <property type="molecule type" value="Genomic_DNA"/>
</dbReference>
<dbReference type="Proteomes" id="UP000509667">
    <property type="component" value="Chromosome"/>
</dbReference>
<evidence type="ECO:0000259" key="3">
    <source>
        <dbReference type="PROSITE" id="PS50966"/>
    </source>
</evidence>
<name>A0A7D5P3W6_9EURY</name>
<feature type="region of interest" description="Disordered" evidence="2">
    <location>
        <begin position="137"/>
        <end position="168"/>
    </location>
</feature>
<proteinExistence type="predicted"/>
<gene>
    <name evidence="4" type="ORF">HZS55_06155</name>
</gene>
<dbReference type="InterPro" id="IPR007527">
    <property type="entry name" value="Znf_SWIM"/>
</dbReference>
<feature type="region of interest" description="Disordered" evidence="2">
    <location>
        <begin position="92"/>
        <end position="113"/>
    </location>
</feature>